<evidence type="ECO:0000256" key="5">
    <source>
        <dbReference type="SAM" id="MobiDB-lite"/>
    </source>
</evidence>
<organism evidence="6 7">
    <name type="scientific">Bos indicus x Bos taurus</name>
    <name type="common">Hybrid cattle</name>
    <dbReference type="NCBI Taxonomy" id="30522"/>
    <lineage>
        <taxon>Eukaryota</taxon>
        <taxon>Metazoa</taxon>
        <taxon>Chordata</taxon>
        <taxon>Craniata</taxon>
        <taxon>Vertebrata</taxon>
        <taxon>Euteleostomi</taxon>
        <taxon>Mammalia</taxon>
        <taxon>Eutheria</taxon>
        <taxon>Laurasiatheria</taxon>
        <taxon>Artiodactyla</taxon>
        <taxon>Ruminantia</taxon>
        <taxon>Pecora</taxon>
        <taxon>Bovidae</taxon>
        <taxon>Bovinae</taxon>
        <taxon>Bos</taxon>
    </lineage>
</organism>
<gene>
    <name evidence="6" type="primary">LYZL6</name>
</gene>
<proteinExistence type="inferred from homology"/>
<reference evidence="6 7" key="1">
    <citation type="submission" date="2018-11" db="EMBL/GenBank/DDBJ databases">
        <title>Haplotype-resolved cattle genomes.</title>
        <authorList>
            <person name="Low W.Y."/>
            <person name="Tearle R."/>
            <person name="Bickhart D.M."/>
            <person name="Rosen B.D."/>
            <person name="Koren S."/>
            <person name="Rhie A."/>
            <person name="Hiendleder S."/>
            <person name="Phillippy A.M."/>
            <person name="Smith T.P.L."/>
            <person name="Williams J.L."/>
        </authorList>
    </citation>
    <scope>NUCLEOTIDE SEQUENCE [LARGE SCALE GENOMIC DNA]</scope>
</reference>
<dbReference type="SUPFAM" id="SSF53955">
    <property type="entry name" value="Lysozyme-like"/>
    <property type="match status" value="1"/>
</dbReference>
<feature type="compositionally biased region" description="Low complexity" evidence="5">
    <location>
        <begin position="48"/>
        <end position="74"/>
    </location>
</feature>
<dbReference type="InterPro" id="IPR001916">
    <property type="entry name" value="Glyco_hydro_22"/>
</dbReference>
<dbReference type="InterPro" id="IPR023346">
    <property type="entry name" value="Lysozyme-like_dom_sf"/>
</dbReference>
<reference evidence="6" key="2">
    <citation type="submission" date="2025-08" db="UniProtKB">
        <authorList>
            <consortium name="Ensembl"/>
        </authorList>
    </citation>
    <scope>IDENTIFICATION</scope>
</reference>
<dbReference type="CDD" id="cd16897">
    <property type="entry name" value="LYZ_C"/>
    <property type="match status" value="1"/>
</dbReference>
<dbReference type="Ensembl" id="ENSBIXT00000019061.1">
    <property type="protein sequence ID" value="ENSBIXP00000010243.1"/>
    <property type="gene ID" value="ENSBIXG00000015760.1"/>
</dbReference>
<evidence type="ECO:0000313" key="6">
    <source>
        <dbReference type="Ensembl" id="ENSBIXP00000010243.1"/>
    </source>
</evidence>
<dbReference type="GO" id="GO:0001669">
    <property type="term" value="C:acrosomal vesicle"/>
    <property type="evidence" value="ECO:0007669"/>
    <property type="project" value="TreeGrafter"/>
</dbReference>
<dbReference type="PROSITE" id="PS51348">
    <property type="entry name" value="GLYCOSYL_HYDROL_F22_2"/>
    <property type="match status" value="1"/>
</dbReference>
<evidence type="ECO:0000313" key="7">
    <source>
        <dbReference type="Proteomes" id="UP000314981"/>
    </source>
</evidence>
<dbReference type="GO" id="GO:0036126">
    <property type="term" value="C:sperm flagellum"/>
    <property type="evidence" value="ECO:0007669"/>
    <property type="project" value="TreeGrafter"/>
</dbReference>
<dbReference type="Pfam" id="PF00062">
    <property type="entry name" value="Lys"/>
    <property type="match status" value="1"/>
</dbReference>
<dbReference type="PANTHER" id="PTHR11407:SF9">
    <property type="entry name" value="LYSOZYME-LIKE PROTEIN 6"/>
    <property type="match status" value="1"/>
</dbReference>
<dbReference type="PRINTS" id="PR00135">
    <property type="entry name" value="LYZLACT"/>
</dbReference>
<accession>A0A4W2CBH0</accession>
<feature type="region of interest" description="Disordered" evidence="5">
    <location>
        <begin position="1"/>
        <end position="74"/>
    </location>
</feature>
<keyword evidence="3" id="KW-1015">Disulfide bond</keyword>
<sequence>MMQEQVAAQEEDAEDHGERQHAEHGDLRHARHPQAALVRCQPRGDPVAGGQRRTPRAAAQPRAQPVAAVPQRSPAAAAAQATRCLQAAVVQEDSPGEDQQAVWETPGPTGPPPLTLHRASSPPRMTSPLLISLASCLVAVNQASLIGRCDLAKVLHQEDLDGFEGYSLTDWLCLAFVESDFNITKVNENTDGSFDYGIFQINSHYWCNDYQSHTENNCQVDCQGLARAPGWERTAEPQSSRNYQLCKKDCVRSWGHEELGKMEVALCWPAPLLLDDRLSPGMRQGAGL</sequence>
<reference evidence="6" key="3">
    <citation type="submission" date="2025-09" db="UniProtKB">
        <authorList>
            <consortium name="Ensembl"/>
        </authorList>
    </citation>
    <scope>IDENTIFICATION</scope>
</reference>
<evidence type="ECO:0000256" key="3">
    <source>
        <dbReference type="ARBA" id="ARBA00023157"/>
    </source>
</evidence>
<evidence type="ECO:0000256" key="1">
    <source>
        <dbReference type="ARBA" id="ARBA00010859"/>
    </source>
</evidence>
<keyword evidence="7" id="KW-1185">Reference proteome</keyword>
<dbReference type="GO" id="GO:0003796">
    <property type="term" value="F:lysozyme activity"/>
    <property type="evidence" value="ECO:0007669"/>
    <property type="project" value="TreeGrafter"/>
</dbReference>
<dbReference type="PANTHER" id="PTHR11407">
    <property type="entry name" value="LYSOZYME C"/>
    <property type="match status" value="1"/>
</dbReference>
<feature type="region of interest" description="Disordered" evidence="5">
    <location>
        <begin position="93"/>
        <end position="112"/>
    </location>
</feature>
<feature type="compositionally biased region" description="Basic and acidic residues" evidence="5">
    <location>
        <begin position="16"/>
        <end position="28"/>
    </location>
</feature>
<name>A0A4W2CBH0_BOBOX</name>
<evidence type="ECO:0000256" key="2">
    <source>
        <dbReference type="ARBA" id="ARBA00022729"/>
    </source>
</evidence>
<comment type="similarity">
    <text evidence="1 4">Belongs to the glycosyl hydrolase 22 family.</text>
</comment>
<evidence type="ECO:0000256" key="4">
    <source>
        <dbReference type="RuleBase" id="RU004440"/>
    </source>
</evidence>
<dbReference type="AlphaFoldDB" id="A0A4W2CBH0"/>
<dbReference type="FunFam" id="1.10.530.10:FF:000001">
    <property type="entry name" value="Lysozyme C"/>
    <property type="match status" value="1"/>
</dbReference>
<protein>
    <submittedName>
        <fullName evidence="6">Lysozyme like 6</fullName>
    </submittedName>
</protein>
<dbReference type="SMART" id="SM00263">
    <property type="entry name" value="LYZ1"/>
    <property type="match status" value="1"/>
</dbReference>
<dbReference type="GO" id="GO:0007342">
    <property type="term" value="P:fusion of sperm to egg plasma membrane involved in single fertilization"/>
    <property type="evidence" value="ECO:0007669"/>
    <property type="project" value="TreeGrafter"/>
</dbReference>
<dbReference type="Gene3D" id="1.10.530.10">
    <property type="match status" value="1"/>
</dbReference>
<dbReference type="Proteomes" id="UP000314981">
    <property type="component" value="Chromosome 19"/>
</dbReference>
<keyword evidence="2" id="KW-0732">Signal</keyword>